<keyword evidence="4" id="KW-0573">Peptidoglycan synthesis</keyword>
<evidence type="ECO:0000256" key="4">
    <source>
        <dbReference type="ARBA" id="ARBA00022984"/>
    </source>
</evidence>
<evidence type="ECO:0000313" key="9">
    <source>
        <dbReference type="Proteomes" id="UP001161405"/>
    </source>
</evidence>
<dbReference type="PANTHER" id="PTHR36174">
    <property type="entry name" value="LIPID II:GLYCINE GLYCYLTRANSFERASE"/>
    <property type="match status" value="1"/>
</dbReference>
<keyword evidence="2" id="KW-0808">Transferase</keyword>
<reference evidence="8" key="2">
    <citation type="submission" date="2023-01" db="EMBL/GenBank/DDBJ databases">
        <title>Draft genome sequence of Maritalea porphyrae strain NBRC 107169.</title>
        <authorList>
            <person name="Sun Q."/>
            <person name="Mori K."/>
        </authorList>
    </citation>
    <scope>NUCLEOTIDE SEQUENCE</scope>
    <source>
        <strain evidence="8">NBRC 107169</strain>
    </source>
</reference>
<organism evidence="8 9">
    <name type="scientific">Maritalea porphyrae</name>
    <dbReference type="NCBI Taxonomy" id="880732"/>
    <lineage>
        <taxon>Bacteria</taxon>
        <taxon>Pseudomonadati</taxon>
        <taxon>Pseudomonadota</taxon>
        <taxon>Alphaproteobacteria</taxon>
        <taxon>Hyphomicrobiales</taxon>
        <taxon>Devosiaceae</taxon>
        <taxon>Maritalea</taxon>
    </lineage>
</organism>
<dbReference type="InterPro" id="IPR050644">
    <property type="entry name" value="PG_Glycine_Bridge_Synth"/>
</dbReference>
<evidence type="ECO:0000256" key="2">
    <source>
        <dbReference type="ARBA" id="ARBA00022679"/>
    </source>
</evidence>
<evidence type="ECO:0000256" key="3">
    <source>
        <dbReference type="ARBA" id="ARBA00022960"/>
    </source>
</evidence>
<dbReference type="Proteomes" id="UP001161405">
    <property type="component" value="Unassembled WGS sequence"/>
</dbReference>
<feature type="domain" description="BioF2-like acetyltransferase" evidence="7">
    <location>
        <begin position="182"/>
        <end position="310"/>
    </location>
</feature>
<name>A0ABQ5UWW8_9HYPH</name>
<dbReference type="InterPro" id="IPR016181">
    <property type="entry name" value="Acyl_CoA_acyltransferase"/>
</dbReference>
<gene>
    <name evidence="8" type="ORF">GCM10007879_31400</name>
</gene>
<dbReference type="PANTHER" id="PTHR36174:SF1">
    <property type="entry name" value="LIPID II:GLYCINE GLYCYLTRANSFERASE"/>
    <property type="match status" value="1"/>
</dbReference>
<evidence type="ECO:0000313" key="8">
    <source>
        <dbReference type="EMBL" id="GLQ18891.1"/>
    </source>
</evidence>
<dbReference type="EMBL" id="BSNI01000002">
    <property type="protein sequence ID" value="GLQ18891.1"/>
    <property type="molecule type" value="Genomic_DNA"/>
</dbReference>
<protein>
    <recommendedName>
        <fullName evidence="7">BioF2-like acetyltransferase domain-containing protein</fullName>
    </recommendedName>
</protein>
<evidence type="ECO:0000256" key="6">
    <source>
        <dbReference type="ARBA" id="ARBA00023316"/>
    </source>
</evidence>
<dbReference type="SUPFAM" id="SSF55729">
    <property type="entry name" value="Acyl-CoA N-acyltransferases (Nat)"/>
    <property type="match status" value="2"/>
</dbReference>
<keyword evidence="5" id="KW-0012">Acyltransferase</keyword>
<sequence length="375" mass="42610">MADMTAKMLNSSDVSIPKGAKLTMSYLTPKEWDETAHLFDGVCQEQMHVFASERWPSMKIDCLHFKLDDELVAGCLVMHRAAPLGLGGLAVCKWGPILLDAAAPNAQQLFGDVVDMLINHYAVERRLMLSMLPRPQPAETNFAVEKLQERGFKEGAGLPFPNRYFVNVQLTDDAMRASFGQKWRAHLKKSEKNGLEFEHCDVSQMPVFYELYREMTARKQFPDYSAFDSLHHLMDNIHESARPELFLVRHEGEPVAGGVIFTAGDTSVYLYGATNDQALPLRAGYFMHWHIMRWLARQERIKWYDLGGTDGFLGLHQFKNGMVGKAGVVSQVPKVMNYAHWFMPRLLGNTLFLARDVKAQIMRRILSLKKNTPSD</sequence>
<evidence type="ECO:0000256" key="5">
    <source>
        <dbReference type="ARBA" id="ARBA00023315"/>
    </source>
</evidence>
<keyword evidence="9" id="KW-1185">Reference proteome</keyword>
<dbReference type="Gene3D" id="3.40.630.30">
    <property type="match status" value="1"/>
</dbReference>
<proteinExistence type="inferred from homology"/>
<reference evidence="8" key="1">
    <citation type="journal article" date="2014" name="Int. J. Syst. Evol. Microbiol.">
        <title>Complete genome of a new Firmicutes species belonging to the dominant human colonic microbiota ('Ruminococcus bicirculans') reveals two chromosomes and a selective capacity to utilize plant glucans.</title>
        <authorList>
            <consortium name="NISC Comparative Sequencing Program"/>
            <person name="Wegmann U."/>
            <person name="Louis P."/>
            <person name="Goesmann A."/>
            <person name="Henrissat B."/>
            <person name="Duncan S.H."/>
            <person name="Flint H.J."/>
        </authorList>
    </citation>
    <scope>NUCLEOTIDE SEQUENCE</scope>
    <source>
        <strain evidence="8">NBRC 107169</strain>
    </source>
</reference>
<accession>A0ABQ5UWW8</accession>
<dbReference type="InterPro" id="IPR003447">
    <property type="entry name" value="FEMABX"/>
</dbReference>
<dbReference type="PROSITE" id="PS51191">
    <property type="entry name" value="FEMABX"/>
    <property type="match status" value="1"/>
</dbReference>
<evidence type="ECO:0000256" key="1">
    <source>
        <dbReference type="ARBA" id="ARBA00009943"/>
    </source>
</evidence>
<comment type="similarity">
    <text evidence="1">Belongs to the FemABX family.</text>
</comment>
<keyword evidence="6" id="KW-0961">Cell wall biogenesis/degradation</keyword>
<dbReference type="InterPro" id="IPR038740">
    <property type="entry name" value="BioF2-like_GNAT_dom"/>
</dbReference>
<evidence type="ECO:0000259" key="7">
    <source>
        <dbReference type="Pfam" id="PF13480"/>
    </source>
</evidence>
<dbReference type="Pfam" id="PF13480">
    <property type="entry name" value="Acetyltransf_6"/>
    <property type="match status" value="1"/>
</dbReference>
<dbReference type="RefSeq" id="WP_284365999.1">
    <property type="nucleotide sequence ID" value="NZ_BSNI01000002.1"/>
</dbReference>
<comment type="caution">
    <text evidence="8">The sequence shown here is derived from an EMBL/GenBank/DDBJ whole genome shotgun (WGS) entry which is preliminary data.</text>
</comment>
<keyword evidence="3" id="KW-0133">Cell shape</keyword>